<dbReference type="GO" id="GO:0016757">
    <property type="term" value="F:glycosyltransferase activity"/>
    <property type="evidence" value="ECO:0007669"/>
    <property type="project" value="UniProtKB-KW"/>
</dbReference>
<accession>A0ABT8C804</accession>
<protein>
    <submittedName>
        <fullName evidence="3">Glycosyltransferase family 4 protein</fullName>
        <ecNumber evidence="3">2.4.-.-</ecNumber>
    </submittedName>
</protein>
<keyword evidence="1 3" id="KW-0808">Transferase</keyword>
<comment type="caution">
    <text evidence="3">The sequence shown here is derived from an EMBL/GenBank/DDBJ whole genome shotgun (WGS) entry which is preliminary data.</text>
</comment>
<dbReference type="PANTHER" id="PTHR46401">
    <property type="entry name" value="GLYCOSYLTRANSFERASE WBBK-RELATED"/>
    <property type="match status" value="1"/>
</dbReference>
<feature type="domain" description="Glycosyl transferase family 1" evidence="2">
    <location>
        <begin position="201"/>
        <end position="289"/>
    </location>
</feature>
<sequence>MKILFITNMYPTSNHPADGIFIKDQIEDVQKEMDLEADIYLIDGVHHGKLEYLKSIFSIPIKLATNNYDATHIHYGISGIFLLFFKPKIKKFMTLHGCDIQDWGSNSWHVWITKKILNKVDLVFVQNQKMKKVVGNINPNVEILPCGANPSFFSPQANIKKNGRRDFVILFPGSSKREVKNFPLFLEVMDSLRKLGVHNIRHQCLENMSREQVRDAMLNSDCLLMTSISEGSPQVVKEALYCNLPVVSVPVGDVREMLHGLPNCKVSDTYNKEELAQLVKSVLSEDYAPIRETFLKKKQYSIFYVAKRLAKWYTEPPDKDATLNLKQKTSTS</sequence>
<dbReference type="InterPro" id="IPR001296">
    <property type="entry name" value="Glyco_trans_1"/>
</dbReference>
<keyword evidence="3" id="KW-0328">Glycosyltransferase</keyword>
<evidence type="ECO:0000259" key="2">
    <source>
        <dbReference type="Pfam" id="PF00534"/>
    </source>
</evidence>
<evidence type="ECO:0000256" key="1">
    <source>
        <dbReference type="ARBA" id="ARBA00022679"/>
    </source>
</evidence>
<reference evidence="4" key="1">
    <citation type="journal article" date="2019" name="Int. J. Syst. Evol. Microbiol.">
        <title>The Global Catalogue of Microorganisms (GCM) 10K type strain sequencing project: providing services to taxonomists for standard genome sequencing and annotation.</title>
        <authorList>
            <consortium name="The Broad Institute Genomics Platform"/>
            <consortium name="The Broad Institute Genome Sequencing Center for Infectious Disease"/>
            <person name="Wu L."/>
            <person name="Ma J."/>
        </authorList>
    </citation>
    <scope>NUCLEOTIDE SEQUENCE [LARGE SCALE GENOMIC DNA]</scope>
    <source>
        <strain evidence="4">CECT 7706</strain>
    </source>
</reference>
<dbReference type="Gene3D" id="3.40.50.2000">
    <property type="entry name" value="Glycogen Phosphorylase B"/>
    <property type="match status" value="2"/>
</dbReference>
<dbReference type="CDD" id="cd03801">
    <property type="entry name" value="GT4_PimA-like"/>
    <property type="match status" value="1"/>
</dbReference>
<keyword evidence="4" id="KW-1185">Reference proteome</keyword>
<gene>
    <name evidence="3" type="ORF">QWZ15_13725</name>
</gene>
<dbReference type="EMBL" id="JAUFQS010000013">
    <property type="protein sequence ID" value="MDN3688894.1"/>
    <property type="molecule type" value="Genomic_DNA"/>
</dbReference>
<evidence type="ECO:0000313" key="3">
    <source>
        <dbReference type="EMBL" id="MDN3688894.1"/>
    </source>
</evidence>
<dbReference type="SUPFAM" id="SSF53756">
    <property type="entry name" value="UDP-Glycosyltransferase/glycogen phosphorylase"/>
    <property type="match status" value="1"/>
</dbReference>
<dbReference type="Pfam" id="PF00534">
    <property type="entry name" value="Glycos_transf_1"/>
    <property type="match status" value="1"/>
</dbReference>
<organism evidence="3 4">
    <name type="scientific">Cyclobacterium jeungdonense</name>
    <dbReference type="NCBI Taxonomy" id="708087"/>
    <lineage>
        <taxon>Bacteria</taxon>
        <taxon>Pseudomonadati</taxon>
        <taxon>Bacteroidota</taxon>
        <taxon>Cytophagia</taxon>
        <taxon>Cytophagales</taxon>
        <taxon>Cyclobacteriaceae</taxon>
        <taxon>Cyclobacterium</taxon>
    </lineage>
</organism>
<dbReference type="RefSeq" id="WP_163385604.1">
    <property type="nucleotide sequence ID" value="NZ_JAUFQS010000013.1"/>
</dbReference>
<name>A0ABT8C804_9BACT</name>
<dbReference type="Proteomes" id="UP001236663">
    <property type="component" value="Unassembled WGS sequence"/>
</dbReference>
<dbReference type="PANTHER" id="PTHR46401:SF2">
    <property type="entry name" value="GLYCOSYLTRANSFERASE WBBK-RELATED"/>
    <property type="match status" value="1"/>
</dbReference>
<evidence type="ECO:0000313" key="4">
    <source>
        <dbReference type="Proteomes" id="UP001236663"/>
    </source>
</evidence>
<proteinExistence type="predicted"/>
<dbReference type="EC" id="2.4.-.-" evidence="3"/>